<name>A0A3Q8WUY9_9ACTO</name>
<dbReference type="PANTHER" id="PTHR30450:SF1">
    <property type="entry name" value="D-METHIONINE TRANSPORT SYSTEM PERMEASE PROTEIN METI-RELATED"/>
    <property type="match status" value="1"/>
</dbReference>
<dbReference type="AlphaFoldDB" id="A0A3Q8WUY9"/>
<dbReference type="EMBL" id="CP034438">
    <property type="protein sequence ID" value="AZN30933.1"/>
    <property type="molecule type" value="Genomic_DNA"/>
</dbReference>
<feature type="transmembrane region" description="Helical" evidence="8">
    <location>
        <begin position="192"/>
        <end position="211"/>
    </location>
</feature>
<evidence type="ECO:0000256" key="7">
    <source>
        <dbReference type="ARBA" id="ARBA00023136"/>
    </source>
</evidence>
<accession>A0A3Q8WUY9</accession>
<keyword evidence="5 8" id="KW-0812">Transmembrane</keyword>
<evidence type="ECO:0000259" key="9">
    <source>
        <dbReference type="PROSITE" id="PS50928"/>
    </source>
</evidence>
<evidence type="ECO:0000313" key="10">
    <source>
        <dbReference type="EMBL" id="AZN30933.1"/>
    </source>
</evidence>
<organism evidence="10 11">
    <name type="scientific">Flaviflexus salsibiostraticola</name>
    <dbReference type="NCBI Taxonomy" id="1282737"/>
    <lineage>
        <taxon>Bacteria</taxon>
        <taxon>Bacillati</taxon>
        <taxon>Actinomycetota</taxon>
        <taxon>Actinomycetes</taxon>
        <taxon>Actinomycetales</taxon>
        <taxon>Actinomycetaceae</taxon>
        <taxon>Flaviflexus</taxon>
    </lineage>
</organism>
<protein>
    <submittedName>
        <fullName evidence="10">ABC transporter permease</fullName>
    </submittedName>
</protein>
<dbReference type="RefSeq" id="WP_126042111.1">
    <property type="nucleotide sequence ID" value="NZ_CP034438.1"/>
</dbReference>
<comment type="subcellular location">
    <subcellularLocation>
        <location evidence="1 8">Cell membrane</location>
        <topology evidence="1 8">Multi-pass membrane protein</topology>
    </subcellularLocation>
</comment>
<keyword evidence="7 8" id="KW-0472">Membrane</keyword>
<gene>
    <name evidence="10" type="ORF">EJO69_11930</name>
</gene>
<keyword evidence="3 8" id="KW-0813">Transport</keyword>
<keyword evidence="6 8" id="KW-1133">Transmembrane helix</keyword>
<evidence type="ECO:0000256" key="5">
    <source>
        <dbReference type="ARBA" id="ARBA00022692"/>
    </source>
</evidence>
<dbReference type="GO" id="GO:0048473">
    <property type="term" value="P:D-methionine transmembrane transport"/>
    <property type="evidence" value="ECO:0007669"/>
    <property type="project" value="TreeGrafter"/>
</dbReference>
<feature type="transmembrane region" description="Helical" evidence="8">
    <location>
        <begin position="95"/>
        <end position="113"/>
    </location>
</feature>
<dbReference type="PANTHER" id="PTHR30450">
    <property type="entry name" value="ABC TRANSPORTER PERMEASE"/>
    <property type="match status" value="1"/>
</dbReference>
<dbReference type="OrthoDB" id="9793490at2"/>
<evidence type="ECO:0000256" key="3">
    <source>
        <dbReference type="ARBA" id="ARBA00022448"/>
    </source>
</evidence>
<feature type="transmembrane region" description="Helical" evidence="8">
    <location>
        <begin position="59"/>
        <end position="83"/>
    </location>
</feature>
<dbReference type="KEGG" id="fsl:EJO69_11930"/>
<dbReference type="InterPro" id="IPR000515">
    <property type="entry name" value="MetI-like"/>
</dbReference>
<dbReference type="Pfam" id="PF00528">
    <property type="entry name" value="BPD_transp_1"/>
    <property type="match status" value="1"/>
</dbReference>
<evidence type="ECO:0000256" key="6">
    <source>
        <dbReference type="ARBA" id="ARBA00022989"/>
    </source>
</evidence>
<comment type="similarity">
    <text evidence="2">Belongs to the binding-protein-dependent transport system permease family. CysTW subfamily.</text>
</comment>
<evidence type="ECO:0000256" key="4">
    <source>
        <dbReference type="ARBA" id="ARBA00022475"/>
    </source>
</evidence>
<evidence type="ECO:0000256" key="8">
    <source>
        <dbReference type="RuleBase" id="RU363032"/>
    </source>
</evidence>
<dbReference type="CDD" id="cd06261">
    <property type="entry name" value="TM_PBP2"/>
    <property type="match status" value="1"/>
</dbReference>
<keyword evidence="11" id="KW-1185">Reference proteome</keyword>
<dbReference type="Gene3D" id="1.10.3720.10">
    <property type="entry name" value="MetI-like"/>
    <property type="match status" value="1"/>
</dbReference>
<proteinExistence type="inferred from homology"/>
<dbReference type="GO" id="GO:0005886">
    <property type="term" value="C:plasma membrane"/>
    <property type="evidence" value="ECO:0007669"/>
    <property type="project" value="UniProtKB-SubCell"/>
</dbReference>
<feature type="transmembrane region" description="Helical" evidence="8">
    <location>
        <begin position="150"/>
        <end position="172"/>
    </location>
</feature>
<evidence type="ECO:0000313" key="11">
    <source>
        <dbReference type="Proteomes" id="UP000270021"/>
    </source>
</evidence>
<sequence length="225" mass="24453">MRTEMLWFDQPVIQNSLWSATVETLLMVGWSTLATVLLGLPLGILLVTSAKTGIRPAPVLNQILSAVVNIGRSIPFIILLIILLPVTDWVMQTNIGWRGMVFPLAVGSIPFFARLVETNLLAVDTGKIEAAQMMGATRTRIMGDVILREAMPGIIQSITVLVITIIGFSAMGGTVGGGGLGALAYNYGYQRYFLDVLIITIVVIIVIVQIVQTLGDMLSRYVDHR</sequence>
<feature type="transmembrane region" description="Helical" evidence="8">
    <location>
        <begin position="25"/>
        <end position="47"/>
    </location>
</feature>
<dbReference type="InterPro" id="IPR035906">
    <property type="entry name" value="MetI-like_sf"/>
</dbReference>
<feature type="domain" description="ABC transmembrane type-1" evidence="9">
    <location>
        <begin position="21"/>
        <end position="215"/>
    </location>
</feature>
<keyword evidence="4" id="KW-1003">Cell membrane</keyword>
<dbReference type="FunFam" id="1.10.3720.10:FF:000002">
    <property type="entry name" value="D-methionine ABC transporter permease MetI"/>
    <property type="match status" value="1"/>
</dbReference>
<dbReference type="PROSITE" id="PS50928">
    <property type="entry name" value="ABC_TM1"/>
    <property type="match status" value="1"/>
</dbReference>
<reference evidence="10 11" key="1">
    <citation type="submission" date="2018-12" db="EMBL/GenBank/DDBJ databases">
        <title>Complete genome sequence of Flaviflexus salsibiostraticola KCTC 33148.</title>
        <authorList>
            <person name="Bae J.-W."/>
        </authorList>
    </citation>
    <scope>NUCLEOTIDE SEQUENCE [LARGE SCALE GENOMIC DNA]</scope>
    <source>
        <strain evidence="10 11">KCTC 33148</strain>
    </source>
</reference>
<dbReference type="Proteomes" id="UP000270021">
    <property type="component" value="Chromosome"/>
</dbReference>
<dbReference type="SUPFAM" id="SSF161098">
    <property type="entry name" value="MetI-like"/>
    <property type="match status" value="1"/>
</dbReference>
<evidence type="ECO:0000256" key="2">
    <source>
        <dbReference type="ARBA" id="ARBA00007069"/>
    </source>
</evidence>
<dbReference type="InterPro" id="IPR051322">
    <property type="entry name" value="AA_ABC_Transporter_Permease"/>
</dbReference>
<evidence type="ECO:0000256" key="1">
    <source>
        <dbReference type="ARBA" id="ARBA00004651"/>
    </source>
</evidence>